<dbReference type="PANTHER" id="PTHR43625:SF40">
    <property type="entry name" value="ALDO-KETO REDUCTASE YAKC [NADP(+)]"/>
    <property type="match status" value="1"/>
</dbReference>
<dbReference type="InterPro" id="IPR023210">
    <property type="entry name" value="NADP_OxRdtase_dom"/>
</dbReference>
<dbReference type="InterPro" id="IPR050791">
    <property type="entry name" value="Aldo-Keto_reductase"/>
</dbReference>
<dbReference type="Pfam" id="PF00248">
    <property type="entry name" value="Aldo_ket_red"/>
    <property type="match status" value="1"/>
</dbReference>
<dbReference type="InterPro" id="IPR036812">
    <property type="entry name" value="NAD(P)_OxRdtase_dom_sf"/>
</dbReference>
<proteinExistence type="predicted"/>
<keyword evidence="1" id="KW-0560">Oxidoreductase</keyword>
<dbReference type="SUPFAM" id="SSF51430">
    <property type="entry name" value="NAD(P)-linked oxidoreductase"/>
    <property type="match status" value="1"/>
</dbReference>
<accession>A0ABT7TTL7</accession>
<protein>
    <submittedName>
        <fullName evidence="3">Aldo/keto reductase</fullName>
    </submittedName>
</protein>
<organism evidence="3 4">
    <name type="scientific">Curtobacterium caseinilyticum</name>
    <dbReference type="NCBI Taxonomy" id="3055137"/>
    <lineage>
        <taxon>Bacteria</taxon>
        <taxon>Bacillati</taxon>
        <taxon>Actinomycetota</taxon>
        <taxon>Actinomycetes</taxon>
        <taxon>Micrococcales</taxon>
        <taxon>Microbacteriaceae</taxon>
        <taxon>Curtobacterium</taxon>
    </lineage>
</organism>
<dbReference type="Proteomes" id="UP001236404">
    <property type="component" value="Unassembled WGS sequence"/>
</dbReference>
<gene>
    <name evidence="3" type="ORF">QUG93_11010</name>
</gene>
<sequence>MGFVPFSPLGRGFLSGTVTRKDDLPEGDARRNLPRFSAEAIDANLRVVEALKVIADEKGVTTAQLALAWLIQAGTVPIPGTTKASRVKKMSPLLTWCSPRAISTAFEATSPHGVAVGTAGPTCGTQEVPRVAAAVRQTIL</sequence>
<dbReference type="PANTHER" id="PTHR43625">
    <property type="entry name" value="AFLATOXIN B1 ALDEHYDE REDUCTASE"/>
    <property type="match status" value="1"/>
</dbReference>
<reference evidence="3 4" key="1">
    <citation type="submission" date="2023-06" db="EMBL/GenBank/DDBJ databases">
        <authorList>
            <person name="Feng G."/>
            <person name="Li J."/>
            <person name="Zhu H."/>
        </authorList>
    </citation>
    <scope>NUCLEOTIDE SEQUENCE [LARGE SCALE GENOMIC DNA]</scope>
    <source>
        <strain evidence="3 4">RHCKG28</strain>
    </source>
</reference>
<dbReference type="EMBL" id="JAUCMN010000007">
    <property type="protein sequence ID" value="MDM7892217.1"/>
    <property type="molecule type" value="Genomic_DNA"/>
</dbReference>
<keyword evidence="4" id="KW-1185">Reference proteome</keyword>
<evidence type="ECO:0000259" key="2">
    <source>
        <dbReference type="Pfam" id="PF00248"/>
    </source>
</evidence>
<evidence type="ECO:0000313" key="4">
    <source>
        <dbReference type="Proteomes" id="UP001236404"/>
    </source>
</evidence>
<name>A0ABT7TTL7_9MICO</name>
<evidence type="ECO:0000313" key="3">
    <source>
        <dbReference type="EMBL" id="MDM7892217.1"/>
    </source>
</evidence>
<feature type="domain" description="NADP-dependent oxidoreductase" evidence="2">
    <location>
        <begin position="1"/>
        <end position="88"/>
    </location>
</feature>
<comment type="caution">
    <text evidence="3">The sequence shown here is derived from an EMBL/GenBank/DDBJ whole genome shotgun (WGS) entry which is preliminary data.</text>
</comment>
<dbReference type="Gene3D" id="3.20.20.100">
    <property type="entry name" value="NADP-dependent oxidoreductase domain"/>
    <property type="match status" value="1"/>
</dbReference>
<evidence type="ECO:0000256" key="1">
    <source>
        <dbReference type="ARBA" id="ARBA00023002"/>
    </source>
</evidence>
<dbReference type="RefSeq" id="WP_289474084.1">
    <property type="nucleotide sequence ID" value="NZ_JAUCMN010000007.1"/>
</dbReference>